<dbReference type="Gene3D" id="2.30.22.10">
    <property type="entry name" value="Head domain of nucleotide exchange factor GrpE"/>
    <property type="match status" value="1"/>
</dbReference>
<dbReference type="SUPFAM" id="SSF51064">
    <property type="entry name" value="Head domain of nucleotide exchange factor GrpE"/>
    <property type="match status" value="1"/>
</dbReference>
<evidence type="ECO:0000256" key="6">
    <source>
        <dbReference type="ARBA" id="ARBA00023186"/>
    </source>
</evidence>
<evidence type="ECO:0000313" key="16">
    <source>
        <dbReference type="Proteomes" id="UP000198615"/>
    </source>
</evidence>
<evidence type="ECO:0000256" key="4">
    <source>
        <dbReference type="ARBA" id="ARBA00022490"/>
    </source>
</evidence>
<keyword evidence="5 10" id="KW-0346">Stress response</keyword>
<evidence type="ECO:0000313" key="15">
    <source>
        <dbReference type="EMBL" id="SDF74002.1"/>
    </source>
</evidence>
<dbReference type="Pfam" id="PF01025">
    <property type="entry name" value="GrpE"/>
    <property type="match status" value="1"/>
</dbReference>
<dbReference type="Proteomes" id="UP000198615">
    <property type="component" value="Unassembled WGS sequence"/>
</dbReference>
<dbReference type="GO" id="GO:0005737">
    <property type="term" value="C:cytoplasm"/>
    <property type="evidence" value="ECO:0007669"/>
    <property type="project" value="UniProtKB-SubCell"/>
</dbReference>
<evidence type="ECO:0000256" key="9">
    <source>
        <dbReference type="ARBA" id="ARBA00076414"/>
    </source>
</evidence>
<dbReference type="AlphaFoldDB" id="A0A8G2BHF1"/>
<dbReference type="OrthoDB" id="9789811at2"/>
<evidence type="ECO:0000256" key="8">
    <source>
        <dbReference type="ARBA" id="ARBA00072274"/>
    </source>
</evidence>
<sequence>MANDQNKPAGPQPVNDQQAPGEAPYDQAAEASLAESLGLSEEGLIDTDGGQTDARDVRIAELEEQVAHLKDQALRALADAENLRRRTEREKEQWRKFASADLAKDLLNAVDNLRRALDSAPADRDSLDDAVKNVIVGVEMTEKEVLNAFDKHKIVRINPLGEKFDYNLHQAMFEVEDPSKAPGTVVQVLAPGYVLHDRLLRAAMVGVAKGGKPDDHERVDTTA</sequence>
<dbReference type="GO" id="GO:0042803">
    <property type="term" value="F:protein homodimerization activity"/>
    <property type="evidence" value="ECO:0007669"/>
    <property type="project" value="InterPro"/>
</dbReference>
<dbReference type="InterPro" id="IPR000740">
    <property type="entry name" value="GrpE"/>
</dbReference>
<keyword evidence="4 10" id="KW-0963">Cytoplasm</keyword>
<dbReference type="PANTHER" id="PTHR21237">
    <property type="entry name" value="GRPE PROTEIN"/>
    <property type="match status" value="1"/>
</dbReference>
<evidence type="ECO:0000256" key="12">
    <source>
        <dbReference type="RuleBase" id="RU004478"/>
    </source>
</evidence>
<dbReference type="RefSeq" id="WP_028796154.1">
    <property type="nucleotide sequence ID" value="NZ_FNBW01000006.1"/>
</dbReference>
<evidence type="ECO:0000256" key="1">
    <source>
        <dbReference type="ARBA" id="ARBA00004496"/>
    </source>
</evidence>
<dbReference type="GO" id="GO:0000774">
    <property type="term" value="F:adenyl-nucleotide exchange factor activity"/>
    <property type="evidence" value="ECO:0007669"/>
    <property type="project" value="InterPro"/>
</dbReference>
<keyword evidence="16" id="KW-1185">Reference proteome</keyword>
<comment type="function">
    <text evidence="7 10 11">Participates actively in the response to hyperosmotic and heat shock by preventing the aggregation of stress-denatured proteins, in association with DnaK and GrpE. It is the nucleotide exchange factor for DnaK and may function as a thermosensor. Unfolded proteins bind initially to DnaJ; upon interaction with the DnaJ-bound protein, DnaK hydrolyzes its bound ATP, resulting in the formation of a stable complex. GrpE releases ADP from DnaK; ATP binding to DnaK triggers the release of the substrate protein, thus completing the reaction cycle. Several rounds of ATP-dependent interactions between DnaJ, DnaK and GrpE are required for fully efficient folding.</text>
</comment>
<evidence type="ECO:0000256" key="2">
    <source>
        <dbReference type="ARBA" id="ARBA00009054"/>
    </source>
</evidence>
<evidence type="ECO:0000256" key="13">
    <source>
        <dbReference type="SAM" id="Coils"/>
    </source>
</evidence>
<proteinExistence type="inferred from homology"/>
<dbReference type="Gene3D" id="3.90.20.20">
    <property type="match status" value="1"/>
</dbReference>
<dbReference type="HAMAP" id="MF_01151">
    <property type="entry name" value="GrpE"/>
    <property type="match status" value="1"/>
</dbReference>
<dbReference type="GO" id="GO:0051087">
    <property type="term" value="F:protein-folding chaperone binding"/>
    <property type="evidence" value="ECO:0007669"/>
    <property type="project" value="InterPro"/>
</dbReference>
<dbReference type="EMBL" id="FNBW01000006">
    <property type="protein sequence ID" value="SDF74002.1"/>
    <property type="molecule type" value="Genomic_DNA"/>
</dbReference>
<protein>
    <recommendedName>
        <fullName evidence="8 10">Protein GrpE</fullName>
    </recommendedName>
    <alternativeName>
        <fullName evidence="9 10">HSP-70 cofactor</fullName>
    </alternativeName>
</protein>
<organism evidence="15 16">
    <name type="scientific">Thalassobaculum litoreum DSM 18839</name>
    <dbReference type="NCBI Taxonomy" id="1123362"/>
    <lineage>
        <taxon>Bacteria</taxon>
        <taxon>Pseudomonadati</taxon>
        <taxon>Pseudomonadota</taxon>
        <taxon>Alphaproteobacteria</taxon>
        <taxon>Rhodospirillales</taxon>
        <taxon>Thalassobaculaceae</taxon>
        <taxon>Thalassobaculum</taxon>
    </lineage>
</organism>
<dbReference type="PROSITE" id="PS01071">
    <property type="entry name" value="GRPE"/>
    <property type="match status" value="1"/>
</dbReference>
<evidence type="ECO:0000256" key="7">
    <source>
        <dbReference type="ARBA" id="ARBA00053401"/>
    </source>
</evidence>
<evidence type="ECO:0000256" key="14">
    <source>
        <dbReference type="SAM" id="MobiDB-lite"/>
    </source>
</evidence>
<gene>
    <name evidence="10" type="primary">grpE</name>
    <name evidence="15" type="ORF">SAMN05660686_02140</name>
</gene>
<keyword evidence="6 10" id="KW-0143">Chaperone</keyword>
<dbReference type="InterPro" id="IPR009012">
    <property type="entry name" value="GrpE_head"/>
</dbReference>
<dbReference type="SUPFAM" id="SSF58014">
    <property type="entry name" value="Coiled-coil domain of nucleotide exchange factor GrpE"/>
    <property type="match status" value="1"/>
</dbReference>
<dbReference type="GO" id="GO:0006457">
    <property type="term" value="P:protein folding"/>
    <property type="evidence" value="ECO:0007669"/>
    <property type="project" value="InterPro"/>
</dbReference>
<comment type="caution">
    <text evidence="15">The sequence shown here is derived from an EMBL/GenBank/DDBJ whole genome shotgun (WGS) entry which is preliminary data.</text>
</comment>
<feature type="coiled-coil region" evidence="13">
    <location>
        <begin position="59"/>
        <end position="97"/>
    </location>
</feature>
<dbReference type="NCBIfam" id="NF010738">
    <property type="entry name" value="PRK14140.1"/>
    <property type="match status" value="1"/>
</dbReference>
<dbReference type="FunFam" id="2.30.22.10:FF:000001">
    <property type="entry name" value="Protein GrpE"/>
    <property type="match status" value="1"/>
</dbReference>
<dbReference type="CDD" id="cd00446">
    <property type="entry name" value="GrpE"/>
    <property type="match status" value="1"/>
</dbReference>
<comment type="similarity">
    <text evidence="2 10 12">Belongs to the GrpE family.</text>
</comment>
<evidence type="ECO:0000256" key="3">
    <source>
        <dbReference type="ARBA" id="ARBA00011738"/>
    </source>
</evidence>
<evidence type="ECO:0000256" key="11">
    <source>
        <dbReference type="RuleBase" id="RU000639"/>
    </source>
</evidence>
<dbReference type="GO" id="GO:0051082">
    <property type="term" value="F:unfolded protein binding"/>
    <property type="evidence" value="ECO:0007669"/>
    <property type="project" value="TreeGrafter"/>
</dbReference>
<comment type="subcellular location">
    <subcellularLocation>
        <location evidence="1 10">Cytoplasm</location>
    </subcellularLocation>
</comment>
<comment type="subunit">
    <text evidence="3 10">Homodimer.</text>
</comment>
<dbReference type="InterPro" id="IPR013805">
    <property type="entry name" value="GrpE_CC"/>
</dbReference>
<evidence type="ECO:0000256" key="10">
    <source>
        <dbReference type="HAMAP-Rule" id="MF_01151"/>
    </source>
</evidence>
<keyword evidence="13" id="KW-0175">Coiled coil</keyword>
<evidence type="ECO:0000256" key="5">
    <source>
        <dbReference type="ARBA" id="ARBA00023016"/>
    </source>
</evidence>
<accession>A0A8G2BHF1</accession>
<dbReference type="PRINTS" id="PR00773">
    <property type="entry name" value="GRPEPROTEIN"/>
</dbReference>
<feature type="region of interest" description="Disordered" evidence="14">
    <location>
        <begin position="1"/>
        <end position="29"/>
    </location>
</feature>
<dbReference type="PANTHER" id="PTHR21237:SF23">
    <property type="entry name" value="GRPE PROTEIN HOMOLOG, MITOCHONDRIAL"/>
    <property type="match status" value="1"/>
</dbReference>
<reference evidence="15 16" key="1">
    <citation type="submission" date="2016-10" db="EMBL/GenBank/DDBJ databases">
        <authorList>
            <person name="Varghese N."/>
            <person name="Submissions S."/>
        </authorList>
    </citation>
    <scope>NUCLEOTIDE SEQUENCE [LARGE SCALE GENOMIC DNA]</scope>
    <source>
        <strain evidence="15 16">DSM 18839</strain>
    </source>
</reference>
<name>A0A8G2BHF1_9PROT</name>